<dbReference type="EMBL" id="CAJNOJ010000022">
    <property type="protein sequence ID" value="CAF0849888.1"/>
    <property type="molecule type" value="Genomic_DNA"/>
</dbReference>
<organism evidence="5 6">
    <name type="scientific">Adineta ricciae</name>
    <name type="common">Rotifer</name>
    <dbReference type="NCBI Taxonomy" id="249248"/>
    <lineage>
        <taxon>Eukaryota</taxon>
        <taxon>Metazoa</taxon>
        <taxon>Spiralia</taxon>
        <taxon>Gnathifera</taxon>
        <taxon>Rotifera</taxon>
        <taxon>Eurotatoria</taxon>
        <taxon>Bdelloidea</taxon>
        <taxon>Adinetida</taxon>
        <taxon>Adinetidae</taxon>
        <taxon>Adineta</taxon>
    </lineage>
</organism>
<feature type="domain" description="UMOD/GP2/OIT3-like D8C" evidence="4">
    <location>
        <begin position="647"/>
        <end position="729"/>
    </location>
</feature>
<accession>A0A813W2I3</accession>
<evidence type="ECO:0000256" key="2">
    <source>
        <dbReference type="ARBA" id="ARBA00023157"/>
    </source>
</evidence>
<name>A0A813W2I3_ADIRI</name>
<feature type="domain" description="UMOD/GP2/OIT3-like D8C" evidence="4">
    <location>
        <begin position="503"/>
        <end position="585"/>
    </location>
</feature>
<dbReference type="OrthoDB" id="6110697at2759"/>
<dbReference type="PANTHER" id="PTHR36191">
    <property type="entry name" value="ENDO/EXONUCLEASE/PHOSPHATASE DOMAIN-CONTAINING PROTEIN-RELATED"/>
    <property type="match status" value="1"/>
</dbReference>
<evidence type="ECO:0000256" key="3">
    <source>
        <dbReference type="SAM" id="SignalP"/>
    </source>
</evidence>
<feature type="chain" id="PRO_5032857902" description="UMOD/GP2/OIT3-like D8C domain-containing protein" evidence="3">
    <location>
        <begin position="25"/>
        <end position="761"/>
    </location>
</feature>
<dbReference type="InterPro" id="IPR057774">
    <property type="entry name" value="D8C_UMOD/GP2/OIT3-like"/>
</dbReference>
<evidence type="ECO:0000313" key="6">
    <source>
        <dbReference type="Proteomes" id="UP000663852"/>
    </source>
</evidence>
<comment type="caution">
    <text evidence="5">The sequence shown here is derived from an EMBL/GenBank/DDBJ whole genome shotgun (WGS) entry which is preliminary data.</text>
</comment>
<sequence>MIMNCVKDFIRFLCLLILFTGAESTVSQRADLPAQCFDHTIINDESRNVYASGNTQCDTMFISGPKWIRFVGQGGTQLSTTSTSFDRCGAQATGWYAGSMPDPLLTMHDVRVCFSWQNNSCHWTNTISVTNCGSFYVYRLSMPPVCPARYCTETPAIPTTATTTQMTTTTSTPFVAPQCYKHQIINDPSRSSNATGNNLLCDQSVFNYTTTWVRFVGEGGTQIPTSAVMSNRCSTNAGGWYSGLMPNDAYSTTNGTVCFSYGNNPCFGNVAVQVTNCGSFYVYGLIRPAGCNFRYCTDTPAASTTTTTEMTTTTSIPFVAPQCYEHQIINDSSRGVNFGNSPRTCDQSTFNSIPRWVRFVGAGGTQIPTTPPPVSRCGTDAPGWYSGSMPTDTYSSTNGSACFSWGGKTCNWQNNIQVTNCGSFYVYQLTQPPQCSLRYCTETPTIMSTVTTTEMTTTSTPFVAPQCYEHQIINDPSRSSNATGNNLLCDQSVFNFTTTWVRFVGEGGTQIPTSAVMSNRCSTHAGGWYSGLMPNDTYSTTNGTVCFSYNGNTCFGKGTMQVTNCGSFYVYGLIRPPGCSYRYCTDTPAASTTTTTEMTTTTSIPFVAPQCYEHQIINDSSRGVNFGNSPRTCDQSTFNSIPRWVRFVGAGGTQIPTTPPPVSRCGTDAPGWYSGSMPTDTYSSTNGSACFSWGGKTCNWQNNIQVTNCGSFFVYQLSKPNGCSLRYCTVDPSSTKMSNEPEGTITRIMSYFQRLFKRIIQ</sequence>
<dbReference type="Pfam" id="PF23283">
    <property type="entry name" value="D8C_UMOD"/>
    <property type="match status" value="5"/>
</dbReference>
<keyword evidence="1 3" id="KW-0732">Signal</keyword>
<protein>
    <recommendedName>
        <fullName evidence="4">UMOD/GP2/OIT3-like D8C domain-containing protein</fullName>
    </recommendedName>
</protein>
<feature type="domain" description="UMOD/GP2/OIT3-like D8C" evidence="4">
    <location>
        <begin position="359"/>
        <end position="441"/>
    </location>
</feature>
<evidence type="ECO:0000313" key="5">
    <source>
        <dbReference type="EMBL" id="CAF0849888.1"/>
    </source>
</evidence>
<dbReference type="AlphaFoldDB" id="A0A813W2I3"/>
<evidence type="ECO:0000259" key="4">
    <source>
        <dbReference type="Pfam" id="PF23283"/>
    </source>
</evidence>
<keyword evidence="2" id="KW-1015">Disulfide bond</keyword>
<feature type="domain" description="UMOD/GP2/OIT3-like D8C" evidence="4">
    <location>
        <begin position="72"/>
        <end position="151"/>
    </location>
</feature>
<dbReference type="PANTHER" id="PTHR36191:SF4">
    <property type="entry name" value="VWFD DOMAIN-CONTAINING PROTEIN"/>
    <property type="match status" value="1"/>
</dbReference>
<gene>
    <name evidence="5" type="ORF">EDS130_LOCUS7259</name>
</gene>
<feature type="signal peptide" evidence="3">
    <location>
        <begin position="1"/>
        <end position="24"/>
    </location>
</feature>
<reference evidence="5" key="1">
    <citation type="submission" date="2021-02" db="EMBL/GenBank/DDBJ databases">
        <authorList>
            <person name="Nowell W R."/>
        </authorList>
    </citation>
    <scope>NUCLEOTIDE SEQUENCE</scope>
</reference>
<feature type="domain" description="UMOD/GP2/OIT3-like D8C" evidence="4">
    <location>
        <begin position="215"/>
        <end position="297"/>
    </location>
</feature>
<dbReference type="Proteomes" id="UP000663852">
    <property type="component" value="Unassembled WGS sequence"/>
</dbReference>
<proteinExistence type="predicted"/>
<evidence type="ECO:0000256" key="1">
    <source>
        <dbReference type="ARBA" id="ARBA00022729"/>
    </source>
</evidence>